<dbReference type="RefSeq" id="WP_316697461.1">
    <property type="nucleotide sequence ID" value="NZ_CP103836.1"/>
</dbReference>
<dbReference type="SUPFAM" id="SSF102712">
    <property type="entry name" value="JAB1/MPN domain"/>
    <property type="match status" value="1"/>
</dbReference>
<name>A0AAU0BEH7_9XANT</name>
<evidence type="ECO:0000256" key="3">
    <source>
        <dbReference type="ARBA" id="ARBA00022801"/>
    </source>
</evidence>
<dbReference type="Gene3D" id="3.40.140.10">
    <property type="entry name" value="Cytidine Deaminase, domain 2"/>
    <property type="match status" value="1"/>
</dbReference>
<accession>A0AAU0BEH7</accession>
<keyword evidence="3" id="KW-0378">Hydrolase</keyword>
<dbReference type="Pfam" id="PF14464">
    <property type="entry name" value="Prok-JAB"/>
    <property type="match status" value="1"/>
</dbReference>
<evidence type="ECO:0000313" key="8">
    <source>
        <dbReference type="Proteomes" id="UP001302716"/>
    </source>
</evidence>
<evidence type="ECO:0000313" key="7">
    <source>
        <dbReference type="EMBL" id="WOB51312.1"/>
    </source>
</evidence>
<feature type="domain" description="JAB" evidence="6">
    <location>
        <begin position="32"/>
        <end position="154"/>
    </location>
</feature>
<keyword evidence="5" id="KW-0482">Metalloprotease</keyword>
<keyword evidence="4" id="KW-0862">Zinc</keyword>
<evidence type="ECO:0000256" key="5">
    <source>
        <dbReference type="ARBA" id="ARBA00023049"/>
    </source>
</evidence>
<dbReference type="AlphaFoldDB" id="A0AAU0BEH7"/>
<protein>
    <submittedName>
        <fullName evidence="7">Mov34/MPN/PAD-1 family protein</fullName>
    </submittedName>
</protein>
<sequence>MAEKLTSIKEVVWAWSWPSVEGTLLVPGCLLAMLSTHRQRAWNSERGGQLFVDPNDPRGAVLAVATPPHPKDRAGWAWLELDPERCKSEVQAFNDKGLRLVGHWHTHPQKIPKISPTDIKSITQFAQLNSSILPNPLAVIVGQSNQPGGIQAWLFHGCNPIQAERRLVSPGYP</sequence>
<keyword evidence="8" id="KW-1185">Reference proteome</keyword>
<dbReference type="Proteomes" id="UP001302716">
    <property type="component" value="Chromosome"/>
</dbReference>
<evidence type="ECO:0000259" key="6">
    <source>
        <dbReference type="Pfam" id="PF14464"/>
    </source>
</evidence>
<dbReference type="GO" id="GO:0006508">
    <property type="term" value="P:proteolysis"/>
    <property type="evidence" value="ECO:0007669"/>
    <property type="project" value="UniProtKB-KW"/>
</dbReference>
<proteinExistence type="predicted"/>
<evidence type="ECO:0000256" key="1">
    <source>
        <dbReference type="ARBA" id="ARBA00022670"/>
    </source>
</evidence>
<reference evidence="7 8" key="1">
    <citation type="submission" date="2022-08" db="EMBL/GenBank/DDBJ databases">
        <title>Whole genome sequencing-based tracing of a 2022 introduction and outbreak of Xanthomonas hortorum pv. pelargonii.</title>
        <authorList>
            <person name="Iruegas-Bocardo F."/>
            <person name="Weisberg A.K."/>
            <person name="Riutta E.R."/>
            <person name="Kilday K."/>
            <person name="Bonkowski J.C."/>
            <person name="Creswell T."/>
            <person name="Daughtrey M.L."/>
            <person name="Rane K."/>
            <person name="Grunwald N.J."/>
            <person name="Chang J.H."/>
            <person name="Putnam M.L."/>
        </authorList>
    </citation>
    <scope>NUCLEOTIDE SEQUENCE [LARGE SCALE GENOMIC DNA]</scope>
    <source>
        <strain evidence="7 8">22-323</strain>
    </source>
</reference>
<gene>
    <name evidence="7" type="ORF">NYR97_08070</name>
</gene>
<evidence type="ECO:0000256" key="4">
    <source>
        <dbReference type="ARBA" id="ARBA00022833"/>
    </source>
</evidence>
<evidence type="ECO:0000256" key="2">
    <source>
        <dbReference type="ARBA" id="ARBA00022723"/>
    </source>
</evidence>
<dbReference type="GO" id="GO:0008237">
    <property type="term" value="F:metallopeptidase activity"/>
    <property type="evidence" value="ECO:0007669"/>
    <property type="project" value="UniProtKB-KW"/>
</dbReference>
<keyword evidence="1" id="KW-0645">Protease</keyword>
<dbReference type="EMBL" id="CP103836">
    <property type="protein sequence ID" value="WOB51312.1"/>
    <property type="molecule type" value="Genomic_DNA"/>
</dbReference>
<keyword evidence="2" id="KW-0479">Metal-binding</keyword>
<dbReference type="InterPro" id="IPR028090">
    <property type="entry name" value="JAB_dom_prok"/>
</dbReference>
<dbReference type="GO" id="GO:0046872">
    <property type="term" value="F:metal ion binding"/>
    <property type="evidence" value="ECO:0007669"/>
    <property type="project" value="UniProtKB-KW"/>
</dbReference>
<organism evidence="7 8">
    <name type="scientific">Xanthomonas hydrangeae</name>
    <dbReference type="NCBI Taxonomy" id="2775159"/>
    <lineage>
        <taxon>Bacteria</taxon>
        <taxon>Pseudomonadati</taxon>
        <taxon>Pseudomonadota</taxon>
        <taxon>Gammaproteobacteria</taxon>
        <taxon>Lysobacterales</taxon>
        <taxon>Lysobacteraceae</taxon>
        <taxon>Xanthomonas</taxon>
    </lineage>
</organism>